<evidence type="ECO:0000313" key="2">
    <source>
        <dbReference type="Proteomes" id="UP001176941"/>
    </source>
</evidence>
<dbReference type="EMBL" id="OX459961">
    <property type="protein sequence ID" value="CAI9165822.1"/>
    <property type="molecule type" value="Genomic_DNA"/>
</dbReference>
<name>A0ABN8YZ33_RANTA</name>
<proteinExistence type="predicted"/>
<sequence>MLCSLIWSQKKKKSNVSFLSEVLLEAGKSGLLQACRAGPRAGRGWGLTSHPLPMSSITWSSYTKPESRVENKMPPQRLPGSGCVEMREAGSPGIAGGLVSSTECVCVCEYPRLLSLTLPGLAPLA</sequence>
<evidence type="ECO:0000313" key="1">
    <source>
        <dbReference type="EMBL" id="CAI9165822.1"/>
    </source>
</evidence>
<accession>A0ABN8YZ33</accession>
<protein>
    <submittedName>
        <fullName evidence="1">Uncharacterized protein</fullName>
    </submittedName>
</protein>
<organism evidence="1 2">
    <name type="scientific">Rangifer tarandus platyrhynchus</name>
    <name type="common">Svalbard reindeer</name>
    <dbReference type="NCBI Taxonomy" id="3082113"/>
    <lineage>
        <taxon>Eukaryota</taxon>
        <taxon>Metazoa</taxon>
        <taxon>Chordata</taxon>
        <taxon>Craniata</taxon>
        <taxon>Vertebrata</taxon>
        <taxon>Euteleostomi</taxon>
        <taxon>Mammalia</taxon>
        <taxon>Eutheria</taxon>
        <taxon>Laurasiatheria</taxon>
        <taxon>Artiodactyla</taxon>
        <taxon>Ruminantia</taxon>
        <taxon>Pecora</taxon>
        <taxon>Cervidae</taxon>
        <taxon>Odocoileinae</taxon>
        <taxon>Rangifer</taxon>
    </lineage>
</organism>
<dbReference type="Proteomes" id="UP001176941">
    <property type="component" value="Chromosome 25"/>
</dbReference>
<reference evidence="1" key="1">
    <citation type="submission" date="2023-04" db="EMBL/GenBank/DDBJ databases">
        <authorList>
            <consortium name="ELIXIR-Norway"/>
        </authorList>
    </citation>
    <scope>NUCLEOTIDE SEQUENCE [LARGE SCALE GENOMIC DNA]</scope>
</reference>
<keyword evidence="2" id="KW-1185">Reference proteome</keyword>
<gene>
    <name evidence="1" type="ORF">MRATA1EN1_LOCUS14784</name>
</gene>